<organism evidence="3 4">
    <name type="scientific">Polyangium jinanense</name>
    <dbReference type="NCBI Taxonomy" id="2829994"/>
    <lineage>
        <taxon>Bacteria</taxon>
        <taxon>Pseudomonadati</taxon>
        <taxon>Myxococcota</taxon>
        <taxon>Polyangia</taxon>
        <taxon>Polyangiales</taxon>
        <taxon>Polyangiaceae</taxon>
        <taxon>Polyangium</taxon>
    </lineage>
</organism>
<feature type="region of interest" description="Disordered" evidence="1">
    <location>
        <begin position="76"/>
        <end position="101"/>
    </location>
</feature>
<evidence type="ECO:0000256" key="1">
    <source>
        <dbReference type="SAM" id="MobiDB-lite"/>
    </source>
</evidence>
<evidence type="ECO:0000313" key="4">
    <source>
        <dbReference type="Proteomes" id="UP001151081"/>
    </source>
</evidence>
<feature type="chain" id="PRO_5040968388" description="Fibronectin type-III domain-containing protein" evidence="2">
    <location>
        <begin position="21"/>
        <end position="133"/>
    </location>
</feature>
<dbReference type="PROSITE" id="PS51257">
    <property type="entry name" value="PROKAR_LIPOPROTEIN"/>
    <property type="match status" value="1"/>
</dbReference>
<accession>A0A9X3X887</accession>
<dbReference type="RefSeq" id="WP_272421773.1">
    <property type="nucleotide sequence ID" value="NZ_JAGTJJ010000030.1"/>
</dbReference>
<dbReference type="EMBL" id="JAGTJJ010000030">
    <property type="protein sequence ID" value="MDC3985574.1"/>
    <property type="molecule type" value="Genomic_DNA"/>
</dbReference>
<evidence type="ECO:0008006" key="5">
    <source>
        <dbReference type="Google" id="ProtNLM"/>
    </source>
</evidence>
<evidence type="ECO:0000256" key="2">
    <source>
        <dbReference type="SAM" id="SignalP"/>
    </source>
</evidence>
<dbReference type="Proteomes" id="UP001151081">
    <property type="component" value="Unassembled WGS sequence"/>
</dbReference>
<sequence length="133" mass="14436">MKRFASSFSCVFFLLAGACASEVDSPDLEPTGYATGGPSTSGSLEAPVLEDVIPMSKVLRVRWSLVSPCEEVEAERRTDAETFAPAFTAEGTDTDHVDEGANEDQAYTYRLRCVRGEKASDWSNTLSANPFIE</sequence>
<keyword evidence="2" id="KW-0732">Signal</keyword>
<dbReference type="Gene3D" id="2.60.40.10">
    <property type="entry name" value="Immunoglobulins"/>
    <property type="match status" value="1"/>
</dbReference>
<keyword evidence="4" id="KW-1185">Reference proteome</keyword>
<comment type="caution">
    <text evidence="3">The sequence shown here is derived from an EMBL/GenBank/DDBJ whole genome shotgun (WGS) entry which is preliminary data.</text>
</comment>
<protein>
    <recommendedName>
        <fullName evidence="5">Fibronectin type-III domain-containing protein</fullName>
    </recommendedName>
</protein>
<feature type="signal peptide" evidence="2">
    <location>
        <begin position="1"/>
        <end position="20"/>
    </location>
</feature>
<name>A0A9X3X887_9BACT</name>
<dbReference type="AlphaFoldDB" id="A0A9X3X887"/>
<reference evidence="3 4" key="1">
    <citation type="submission" date="2021-04" db="EMBL/GenBank/DDBJ databases">
        <title>Genome analysis of Polyangium sp.</title>
        <authorList>
            <person name="Li Y."/>
            <person name="Wang J."/>
        </authorList>
    </citation>
    <scope>NUCLEOTIDE SEQUENCE [LARGE SCALE GENOMIC DNA]</scope>
    <source>
        <strain evidence="3 4">SDU14</strain>
    </source>
</reference>
<gene>
    <name evidence="3" type="ORF">KEG57_34160</name>
</gene>
<evidence type="ECO:0000313" key="3">
    <source>
        <dbReference type="EMBL" id="MDC3985574.1"/>
    </source>
</evidence>
<dbReference type="InterPro" id="IPR013783">
    <property type="entry name" value="Ig-like_fold"/>
</dbReference>
<proteinExistence type="predicted"/>